<dbReference type="Pfam" id="PF07992">
    <property type="entry name" value="Pyr_redox_2"/>
    <property type="match status" value="1"/>
</dbReference>
<dbReference type="InterPro" id="IPR023753">
    <property type="entry name" value="FAD/NAD-binding_dom"/>
</dbReference>
<dbReference type="Gene3D" id="3.50.50.60">
    <property type="entry name" value="FAD/NAD(P)-binding domain"/>
    <property type="match status" value="2"/>
</dbReference>
<protein>
    <submittedName>
        <fullName evidence="3">FAD-binding protein</fullName>
    </submittedName>
</protein>
<evidence type="ECO:0000313" key="3">
    <source>
        <dbReference type="EMBL" id="RLL07649.1"/>
    </source>
</evidence>
<dbReference type="GO" id="GO:0016491">
    <property type="term" value="F:oxidoreductase activity"/>
    <property type="evidence" value="ECO:0007669"/>
    <property type="project" value="UniProtKB-KW"/>
</dbReference>
<dbReference type="InterPro" id="IPR036188">
    <property type="entry name" value="FAD/NAD-bd_sf"/>
</dbReference>
<dbReference type="PRINTS" id="PR00368">
    <property type="entry name" value="FADPNR"/>
</dbReference>
<gene>
    <name evidence="3" type="ORF">D4A47_13085</name>
</gene>
<name>A0A498CL59_9FIRM</name>
<evidence type="ECO:0000259" key="2">
    <source>
        <dbReference type="Pfam" id="PF07992"/>
    </source>
</evidence>
<sequence>MRALYDLVVIGGGPAGLAAAVQAYREGLERVLILERDRELGGILNQCIHNGFGLHYFKEELTGPEYAQRFVEMLRDTRIEVRSDTMVLEITPDRRVHTVSRADGYRVLEAKAVILAMGCRERTRGAVAIPGTRPAGIFTAGTAQRYLNIEGYMVGRRVLILGSGDIGLIMARRMTLEGAKVLACVELMPYSGGLTRNIVQCLHDYDIPLYLSHTIVDIQGGRRVERAVVARVDEDRRPVPGTEMTFDCDTILLSVGLIPENELTRRAGIEIDRRTNGAVVYENMETSMPGVFACGNVVHVHDLVDFVTAEGQRAGAAAAAYVRKGARAGGSVTEVRAGGGVSYTVPQRIRMDAAGERAELFFRVNRVCGASTVEVDADGKRIAGFPRERLAPGEMERITLPRQLLERAAGKDLTVSIKEAQT</sequence>
<evidence type="ECO:0000256" key="1">
    <source>
        <dbReference type="ARBA" id="ARBA00023002"/>
    </source>
</evidence>
<dbReference type="PANTHER" id="PTHR42949">
    <property type="entry name" value="ANAEROBIC GLYCEROL-3-PHOSPHATE DEHYDROGENASE SUBUNIT B"/>
    <property type="match status" value="1"/>
</dbReference>
<proteinExistence type="predicted"/>
<dbReference type="InterPro" id="IPR051691">
    <property type="entry name" value="Metab_Enz_Cyan_OpOx_G3PDH"/>
</dbReference>
<feature type="domain" description="FAD/NAD(P)-binding" evidence="2">
    <location>
        <begin position="5"/>
        <end position="301"/>
    </location>
</feature>
<evidence type="ECO:0000313" key="4">
    <source>
        <dbReference type="Proteomes" id="UP000276301"/>
    </source>
</evidence>
<dbReference type="PANTHER" id="PTHR42949:SF3">
    <property type="entry name" value="ANAEROBIC GLYCEROL-3-PHOSPHATE DEHYDROGENASE SUBUNIT B"/>
    <property type="match status" value="1"/>
</dbReference>
<reference evidence="3 4" key="1">
    <citation type="submission" date="2018-10" db="EMBL/GenBank/DDBJ databases">
        <title>Anaerotruncus faecis sp. nov., isolated from human feces.</title>
        <authorList>
            <person name="Wang Y.-J."/>
        </authorList>
    </citation>
    <scope>NUCLEOTIDE SEQUENCE [LARGE SCALE GENOMIC DNA]</scope>
    <source>
        <strain evidence="3 4">22A2-44</strain>
    </source>
</reference>
<accession>A0A498CL59</accession>
<dbReference type="SUPFAM" id="SSF51905">
    <property type="entry name" value="FAD/NAD(P)-binding domain"/>
    <property type="match status" value="1"/>
</dbReference>
<dbReference type="EMBL" id="RCHT01000045">
    <property type="protein sequence ID" value="RLL07649.1"/>
    <property type="molecule type" value="Genomic_DNA"/>
</dbReference>
<dbReference type="Proteomes" id="UP000276301">
    <property type="component" value="Unassembled WGS sequence"/>
</dbReference>
<keyword evidence="4" id="KW-1185">Reference proteome</keyword>
<dbReference type="PRINTS" id="PR00469">
    <property type="entry name" value="PNDRDTASEII"/>
</dbReference>
<comment type="caution">
    <text evidence="3">The sequence shown here is derived from an EMBL/GenBank/DDBJ whole genome shotgun (WGS) entry which is preliminary data.</text>
</comment>
<keyword evidence="1" id="KW-0560">Oxidoreductase</keyword>
<dbReference type="AlphaFoldDB" id="A0A498CL59"/>
<organism evidence="3 4">
    <name type="scientific">Anaerotruncus massiliensis</name>
    <name type="common">ex Liu et al. 2021</name>
    <dbReference type="NCBI Taxonomy" id="2321404"/>
    <lineage>
        <taxon>Bacteria</taxon>
        <taxon>Bacillati</taxon>
        <taxon>Bacillota</taxon>
        <taxon>Clostridia</taxon>
        <taxon>Eubacteriales</taxon>
        <taxon>Oscillospiraceae</taxon>
        <taxon>Anaerotruncus</taxon>
    </lineage>
</organism>